<organism evidence="4 5">
    <name type="scientific">Magnusiomyces paraingens</name>
    <dbReference type="NCBI Taxonomy" id="2606893"/>
    <lineage>
        <taxon>Eukaryota</taxon>
        <taxon>Fungi</taxon>
        <taxon>Dikarya</taxon>
        <taxon>Ascomycota</taxon>
        <taxon>Saccharomycotina</taxon>
        <taxon>Dipodascomycetes</taxon>
        <taxon>Dipodascales</taxon>
        <taxon>Dipodascaceae</taxon>
        <taxon>Magnusiomyces</taxon>
    </lineage>
</organism>
<dbReference type="GO" id="GO:0006974">
    <property type="term" value="P:DNA damage response"/>
    <property type="evidence" value="ECO:0007669"/>
    <property type="project" value="UniProtKB-ARBA"/>
</dbReference>
<dbReference type="GO" id="GO:0017108">
    <property type="term" value="F:5'-flap endonuclease activity"/>
    <property type="evidence" value="ECO:0007669"/>
    <property type="project" value="TreeGrafter"/>
</dbReference>
<gene>
    <name evidence="4" type="ORF">SAPINGB_P001096</name>
</gene>
<feature type="domain" description="XPG-I" evidence="3">
    <location>
        <begin position="114"/>
        <end position="189"/>
    </location>
</feature>
<evidence type="ECO:0000313" key="5">
    <source>
        <dbReference type="Proteomes" id="UP000398389"/>
    </source>
</evidence>
<feature type="region of interest" description="Disordered" evidence="2">
    <location>
        <begin position="901"/>
        <end position="927"/>
    </location>
</feature>
<dbReference type="Gene3D" id="3.40.50.1010">
    <property type="entry name" value="5'-nuclease"/>
    <property type="match status" value="2"/>
</dbReference>
<dbReference type="PANTHER" id="PTHR11081:SF70">
    <property type="entry name" value="FLAP ENDONUCLEASE GEN HOMOLOG 1"/>
    <property type="match status" value="1"/>
</dbReference>
<dbReference type="EMBL" id="CABVLU010000001">
    <property type="protein sequence ID" value="VVT46201.1"/>
    <property type="molecule type" value="Genomic_DNA"/>
</dbReference>
<dbReference type="PANTHER" id="PTHR11081">
    <property type="entry name" value="FLAP ENDONUCLEASE FAMILY MEMBER"/>
    <property type="match status" value="1"/>
</dbReference>
<evidence type="ECO:0000259" key="3">
    <source>
        <dbReference type="SMART" id="SM00484"/>
    </source>
</evidence>
<dbReference type="PRINTS" id="PR00853">
    <property type="entry name" value="XPGRADSUPER"/>
</dbReference>
<evidence type="ECO:0000313" key="4">
    <source>
        <dbReference type="EMBL" id="VVT46201.1"/>
    </source>
</evidence>
<dbReference type="InterPro" id="IPR006086">
    <property type="entry name" value="XPG-I_dom"/>
</dbReference>
<evidence type="ECO:0000256" key="1">
    <source>
        <dbReference type="SAM" id="Coils"/>
    </source>
</evidence>
<dbReference type="GeneID" id="43579919"/>
<keyword evidence="1" id="KW-0175">Coiled coil</keyword>
<dbReference type="SUPFAM" id="SSF88723">
    <property type="entry name" value="PIN domain-like"/>
    <property type="match status" value="1"/>
</dbReference>
<dbReference type="InterPro" id="IPR029060">
    <property type="entry name" value="PIN-like_dom_sf"/>
</dbReference>
<name>A0A5E8BA61_9ASCO</name>
<sequence>MGVKEIWDVIPNEYNEYIPLSVFVDRFTREHNRCPVLAVDAYTWYFETKHAAPEHRIRIFFDRLCAFRRCGIQLIMVFDGQAKRRKLRWGSAFPLSTNDHHHREIDLYYKEVCRMMGVRVVTASSEGEAECVQIEASGVADFVFTNDTDALVYGARNIIRYPKKNILVEGAFGEAPKRIEEAKLSGYDRYVCVTRIPPFDPKFSQNAFIMYAILQGDDYDDGTHGIGTVYSYEISFPPTRFADRLIEIYRKYKLMNSGSLSALPPPAAVQAEKLKRDILVELRKNTSGYFRKKISEAVAAQYISKFPNWKAVDQYLTVSSRIAILKNNPEKAEAIKKQIDAYHASPPAIPPIDINRIWKFCSATLEFPAFRFLNSIIPTLLPYIISHDSKLLEIKNKKSYREGATSSFFRSGEIVTTGVSTSCTRAQRATSSNSGSSFHDNSDIKLNHTLPDYYNIILTPCDLFKALNVDVCAISQSSSDFQEVINTPWKNIVPEHVLRACKYGYIAEHEARKLEEQAKKLEKAKTKSAAKKRSLKTSRCATKATKPTKLKEQKAHLIESCSHGENSDTDEDIFAPINLDNTGVNKEGSHSFRRIHDVFPSKSKTNFLEQNTTSLPMFAHSFQNRSRSSFIDLTAEVLEAPSFKNTIINPLKNTPRNRLNEVISLETDDSDEDLFAPALKCDCYGNMNDDSMEVGPSINLCDNKKSEEKDDFCNDDTDVEFIELQSNSFKENSLNVFNSFQKTDILETLYGQESSDEKAIINADIDTDTNFPTNLKFRSGEMRNESQSTLIEDEVSHSAVDASNTTSPSSGSKIQKSLFVDLTQNLSDQNLGDGDHFVKPSFTELSILSNDGANDIHKNLLQRILKRKAVDEIQDLNTLKRSNKRSLVEICSMSKASNLSSAISDPNFSKPQHPNLPSLHEREPNEKDLSDDNLIGNQGNCAISKPADNNKKFSIEDLVDDSLSSSDFDILEQEMLSRPQTAFISEPSSMVTSGIKASIMHEQMDQTFANGEKKTLVEIELSSVHVPLPTAQKSSMQQPKSFSSNNRLLDFGNDYIREEKVISLSDMEVSFSVPKLQNSISYTVSKTVDGHELIEFSSESEN</sequence>
<keyword evidence="5" id="KW-1185">Reference proteome</keyword>
<dbReference type="AlphaFoldDB" id="A0A5E8BA61"/>
<reference evidence="4 5" key="1">
    <citation type="submission" date="2019-09" db="EMBL/GenBank/DDBJ databases">
        <authorList>
            <person name="Brejova B."/>
        </authorList>
    </citation>
    <scope>NUCLEOTIDE SEQUENCE [LARGE SCALE GENOMIC DNA]</scope>
</reference>
<feature type="coiled-coil region" evidence="1">
    <location>
        <begin position="504"/>
        <end position="534"/>
    </location>
</feature>
<dbReference type="Proteomes" id="UP000398389">
    <property type="component" value="Unassembled WGS sequence"/>
</dbReference>
<protein>
    <recommendedName>
        <fullName evidence="3">XPG-I domain-containing protein</fullName>
    </recommendedName>
</protein>
<dbReference type="InterPro" id="IPR006084">
    <property type="entry name" value="XPG/Rad2"/>
</dbReference>
<dbReference type="SMART" id="SM00484">
    <property type="entry name" value="XPGI"/>
    <property type="match status" value="1"/>
</dbReference>
<feature type="compositionally biased region" description="Polar residues" evidence="2">
    <location>
        <begin position="901"/>
        <end position="912"/>
    </location>
</feature>
<evidence type="ECO:0000256" key="2">
    <source>
        <dbReference type="SAM" id="MobiDB-lite"/>
    </source>
</evidence>
<proteinExistence type="predicted"/>
<dbReference type="OrthoDB" id="2959108at2759"/>
<dbReference type="Pfam" id="PF00867">
    <property type="entry name" value="XPG_I"/>
    <property type="match status" value="1"/>
</dbReference>
<accession>A0A5E8BA61</accession>
<dbReference type="RefSeq" id="XP_031851710.1">
    <property type="nucleotide sequence ID" value="XM_031995819.1"/>
</dbReference>